<keyword evidence="3" id="KW-1185">Reference proteome</keyword>
<comment type="caution">
    <text evidence="2">The sequence shown here is derived from an EMBL/GenBank/DDBJ whole genome shotgun (WGS) entry which is preliminary data.</text>
</comment>
<proteinExistence type="predicted"/>
<dbReference type="InterPro" id="IPR029069">
    <property type="entry name" value="HotDog_dom_sf"/>
</dbReference>
<dbReference type="Gene3D" id="3.10.129.10">
    <property type="entry name" value="Hotdog Thioesterase"/>
    <property type="match status" value="1"/>
</dbReference>
<dbReference type="PANTHER" id="PTHR43437:SF3">
    <property type="entry name" value="HYDROXYACYL-THIOESTER DEHYDRATASE TYPE 2, MITOCHONDRIAL"/>
    <property type="match status" value="1"/>
</dbReference>
<sequence>MPDVSLQEAFTDVPKTSAKALSEFHSLVAGAIGVRARSNTVTQSALMLGAPELASVRDRMQPPSGLSTVHETQRFWREYDGDMNVDRLSVSCDLATASARFQFGCFQGEALTGEIETRLRFVAPQQVAALKGAVFAPRMVGEAAIDTKTHRISSELVQAYVRLAHDDNPIHTDQAAARAAGLSSTVVPGMLLCALVEAAFSNYSNQSLGELKTRFMAGVPVGEAVRLVIAPRGSSNAPWSKARAFCVTRSGTIAAISDLNA</sequence>
<dbReference type="GO" id="GO:0006633">
    <property type="term" value="P:fatty acid biosynthetic process"/>
    <property type="evidence" value="ECO:0007669"/>
    <property type="project" value="TreeGrafter"/>
</dbReference>
<dbReference type="Pfam" id="PF01575">
    <property type="entry name" value="MaoC_dehydratas"/>
    <property type="match status" value="1"/>
</dbReference>
<dbReference type="RefSeq" id="WP_132862176.1">
    <property type="nucleotide sequence ID" value="NZ_SMGR01000006.1"/>
</dbReference>
<dbReference type="OrthoDB" id="7855766at2"/>
<dbReference type="CDD" id="cd03441">
    <property type="entry name" value="R_hydratase_like"/>
    <property type="match status" value="1"/>
</dbReference>
<dbReference type="GO" id="GO:0019171">
    <property type="term" value="F:(3R)-hydroxyacyl-[acyl-carrier-protein] dehydratase activity"/>
    <property type="evidence" value="ECO:0007669"/>
    <property type="project" value="TreeGrafter"/>
</dbReference>
<evidence type="ECO:0000313" key="3">
    <source>
        <dbReference type="Proteomes" id="UP000295673"/>
    </source>
</evidence>
<dbReference type="SUPFAM" id="SSF54637">
    <property type="entry name" value="Thioesterase/thiol ester dehydrase-isomerase"/>
    <property type="match status" value="1"/>
</dbReference>
<dbReference type="AlphaFoldDB" id="A0A4R1N053"/>
<reference evidence="2 3" key="1">
    <citation type="submission" date="2019-03" db="EMBL/GenBank/DDBJ databases">
        <title>Genomic Encyclopedia of Archaeal and Bacterial Type Strains, Phase II (KMG-II): from individual species to whole genera.</title>
        <authorList>
            <person name="Goeker M."/>
        </authorList>
    </citation>
    <scope>NUCLEOTIDE SEQUENCE [LARGE SCALE GENOMIC DNA]</scope>
    <source>
        <strain evidence="2 3">DSM 26433</strain>
    </source>
</reference>
<feature type="domain" description="MaoC-like" evidence="1">
    <location>
        <begin position="146"/>
        <end position="233"/>
    </location>
</feature>
<dbReference type="InterPro" id="IPR050965">
    <property type="entry name" value="UPF0336/Enoyl-CoA_hydratase"/>
</dbReference>
<evidence type="ECO:0000313" key="2">
    <source>
        <dbReference type="EMBL" id="TCK99008.1"/>
    </source>
</evidence>
<dbReference type="Proteomes" id="UP000295673">
    <property type="component" value="Unassembled WGS sequence"/>
</dbReference>
<gene>
    <name evidence="2" type="ORF">BXY66_4073</name>
</gene>
<name>A0A4R1N053_9RHOB</name>
<dbReference type="EMBL" id="SMGR01000006">
    <property type="protein sequence ID" value="TCK99008.1"/>
    <property type="molecule type" value="Genomic_DNA"/>
</dbReference>
<dbReference type="PANTHER" id="PTHR43437">
    <property type="entry name" value="HYDROXYACYL-THIOESTER DEHYDRATASE TYPE 2, MITOCHONDRIAL-RELATED"/>
    <property type="match status" value="1"/>
</dbReference>
<accession>A0A4R1N053</accession>
<protein>
    <submittedName>
        <fullName evidence="2">MaoC dehydratase-like protein</fullName>
    </submittedName>
</protein>
<evidence type="ECO:0000259" key="1">
    <source>
        <dbReference type="Pfam" id="PF01575"/>
    </source>
</evidence>
<dbReference type="InterPro" id="IPR002539">
    <property type="entry name" value="MaoC-like_dom"/>
</dbReference>
<organism evidence="2 3">
    <name type="scientific">Shimia isoporae</name>
    <dbReference type="NCBI Taxonomy" id="647720"/>
    <lineage>
        <taxon>Bacteria</taxon>
        <taxon>Pseudomonadati</taxon>
        <taxon>Pseudomonadota</taxon>
        <taxon>Alphaproteobacteria</taxon>
        <taxon>Rhodobacterales</taxon>
        <taxon>Roseobacteraceae</taxon>
    </lineage>
</organism>